<reference evidence="1" key="1">
    <citation type="journal article" date="2015" name="Nature">
        <title>Complex archaea that bridge the gap between prokaryotes and eukaryotes.</title>
        <authorList>
            <person name="Spang A."/>
            <person name="Saw J.H."/>
            <person name="Jorgensen S.L."/>
            <person name="Zaremba-Niedzwiedzka K."/>
            <person name="Martijn J."/>
            <person name="Lind A.E."/>
            <person name="van Eijk R."/>
            <person name="Schleper C."/>
            <person name="Guy L."/>
            <person name="Ettema T.J."/>
        </authorList>
    </citation>
    <scope>NUCLEOTIDE SEQUENCE</scope>
</reference>
<organism evidence="1">
    <name type="scientific">marine sediment metagenome</name>
    <dbReference type="NCBI Taxonomy" id="412755"/>
    <lineage>
        <taxon>unclassified sequences</taxon>
        <taxon>metagenomes</taxon>
        <taxon>ecological metagenomes</taxon>
    </lineage>
</organism>
<protein>
    <submittedName>
        <fullName evidence="1">Uncharacterized protein</fullName>
    </submittedName>
</protein>
<sequence>YRSIRYGCTSENWRYLMDIEIPDSFMKTGRTSKAWKKKSPWLIELIKEDEWPRTYQEAKLVTFRGVKKEETQEGLGAGIIGDLEPHEVLAHELSHARIHHSRMRSRATYIDELETMIDNYIRDDAASFMLPELLEDEPEVGREVHTAANRLWKRGVITARERQKVFRLLKVTR</sequence>
<proteinExistence type="predicted"/>
<evidence type="ECO:0000313" key="1">
    <source>
        <dbReference type="EMBL" id="KKK83886.1"/>
    </source>
</evidence>
<name>A0A0F9BHK6_9ZZZZ</name>
<accession>A0A0F9BHK6</accession>
<comment type="caution">
    <text evidence="1">The sequence shown here is derived from an EMBL/GenBank/DDBJ whole genome shotgun (WGS) entry which is preliminary data.</text>
</comment>
<gene>
    <name evidence="1" type="ORF">LCGC14_2788870</name>
</gene>
<feature type="non-terminal residue" evidence="1">
    <location>
        <position position="1"/>
    </location>
</feature>
<dbReference type="EMBL" id="LAZR01052022">
    <property type="protein sequence ID" value="KKK83886.1"/>
    <property type="molecule type" value="Genomic_DNA"/>
</dbReference>
<dbReference type="AlphaFoldDB" id="A0A0F9BHK6"/>